<evidence type="ECO:0000313" key="4">
    <source>
        <dbReference type="Proteomes" id="UP000541810"/>
    </source>
</evidence>
<feature type="region of interest" description="Disordered" evidence="1">
    <location>
        <begin position="1"/>
        <end position="117"/>
    </location>
</feature>
<feature type="compositionally biased region" description="Polar residues" evidence="1">
    <location>
        <begin position="1"/>
        <end position="10"/>
    </location>
</feature>
<sequence length="228" mass="24991">MSTPGSTATLSKKERKALRKQMMERKQELMAKHGRSDSRTGSSRPFSDIKPKLPADPPKPKLPTWTPPEPKRSLTATTPKPESKKGPSSYRRSLRPRVRDTVYQPKPRPIPAVVDLDDAGPGPLTRFAAAVENTSRRAVRMWQERPWKDTGDQTRGETHRTLSLMIKPLRTLGLVAVAGAIVLGRESRSMGASETGSFVVLGMGLGLAIGLLALAEIASALRTIVRRI</sequence>
<feature type="transmembrane region" description="Helical" evidence="2">
    <location>
        <begin position="197"/>
        <end position="221"/>
    </location>
</feature>
<keyword evidence="2" id="KW-0472">Membrane</keyword>
<keyword evidence="2" id="KW-0812">Transmembrane</keyword>
<protein>
    <submittedName>
        <fullName evidence="3">Uncharacterized protein</fullName>
    </submittedName>
</protein>
<reference evidence="3 4" key="1">
    <citation type="submission" date="2020-08" db="EMBL/GenBank/DDBJ databases">
        <title>Genomic Encyclopedia of Type Strains, Phase IV (KMG-IV): sequencing the most valuable type-strain genomes for metagenomic binning, comparative biology and taxonomic classification.</title>
        <authorList>
            <person name="Goeker M."/>
        </authorList>
    </citation>
    <scope>NUCLEOTIDE SEQUENCE [LARGE SCALE GENOMIC DNA]</scope>
    <source>
        <strain evidence="3 4">DSM 103725</strain>
    </source>
</reference>
<dbReference type="RefSeq" id="WP_184678955.1">
    <property type="nucleotide sequence ID" value="NZ_JACHGY010000001.1"/>
</dbReference>
<evidence type="ECO:0000313" key="3">
    <source>
        <dbReference type="EMBL" id="MBB6431490.1"/>
    </source>
</evidence>
<keyword evidence="4" id="KW-1185">Reference proteome</keyword>
<dbReference type="EMBL" id="JACHGY010000001">
    <property type="protein sequence ID" value="MBB6431490.1"/>
    <property type="molecule type" value="Genomic_DNA"/>
</dbReference>
<accession>A0A7X0LLG8</accession>
<organism evidence="3 4">
    <name type="scientific">Algisphaera agarilytica</name>
    <dbReference type="NCBI Taxonomy" id="1385975"/>
    <lineage>
        <taxon>Bacteria</taxon>
        <taxon>Pseudomonadati</taxon>
        <taxon>Planctomycetota</taxon>
        <taxon>Phycisphaerae</taxon>
        <taxon>Phycisphaerales</taxon>
        <taxon>Phycisphaeraceae</taxon>
        <taxon>Algisphaera</taxon>
    </lineage>
</organism>
<comment type="caution">
    <text evidence="3">The sequence shown here is derived from an EMBL/GenBank/DDBJ whole genome shotgun (WGS) entry which is preliminary data.</text>
</comment>
<keyword evidence="2" id="KW-1133">Transmembrane helix</keyword>
<proteinExistence type="predicted"/>
<dbReference type="Proteomes" id="UP000541810">
    <property type="component" value="Unassembled WGS sequence"/>
</dbReference>
<evidence type="ECO:0000256" key="1">
    <source>
        <dbReference type="SAM" id="MobiDB-lite"/>
    </source>
</evidence>
<name>A0A7X0LLG8_9BACT</name>
<feature type="transmembrane region" description="Helical" evidence="2">
    <location>
        <begin position="169"/>
        <end position="185"/>
    </location>
</feature>
<evidence type="ECO:0000256" key="2">
    <source>
        <dbReference type="SAM" id="Phobius"/>
    </source>
</evidence>
<dbReference type="AlphaFoldDB" id="A0A7X0LLG8"/>
<gene>
    <name evidence="3" type="ORF">HNQ40_003296</name>
</gene>
<feature type="compositionally biased region" description="Basic and acidic residues" evidence="1">
    <location>
        <begin position="21"/>
        <end position="38"/>
    </location>
</feature>
<feature type="compositionally biased region" description="Pro residues" evidence="1">
    <location>
        <begin position="54"/>
        <end position="68"/>
    </location>
</feature>